<dbReference type="GO" id="GO:0016301">
    <property type="term" value="F:kinase activity"/>
    <property type="evidence" value="ECO:0007669"/>
    <property type="project" value="UniProtKB-KW"/>
</dbReference>
<reference evidence="2 3" key="1">
    <citation type="submission" date="2017-02" db="EMBL/GenBank/DDBJ databases">
        <authorList>
            <person name="Peterson S.W."/>
        </authorList>
    </citation>
    <scope>NUCLEOTIDE SEQUENCE [LARGE SCALE GENOMIC DNA]</scope>
    <source>
        <strain evidence="2 3">ATCC 35992</strain>
    </source>
</reference>
<name>A0A1T4VQ59_9FIRM</name>
<evidence type="ECO:0000259" key="1">
    <source>
        <dbReference type="Pfam" id="PF13581"/>
    </source>
</evidence>
<accession>A0A1T4VQ59</accession>
<protein>
    <submittedName>
        <fullName evidence="2">Anti-sigma regulatory factor (Ser/Thr protein kinase)</fullName>
    </submittedName>
</protein>
<dbReference type="RefSeq" id="WP_242943007.1">
    <property type="nucleotide sequence ID" value="NZ_FUXZ01000008.1"/>
</dbReference>
<dbReference type="Proteomes" id="UP000190814">
    <property type="component" value="Unassembled WGS sequence"/>
</dbReference>
<evidence type="ECO:0000313" key="2">
    <source>
        <dbReference type="EMBL" id="SKA67123.1"/>
    </source>
</evidence>
<feature type="domain" description="Histidine kinase/HSP90-like ATPase" evidence="1">
    <location>
        <begin position="28"/>
        <end position="145"/>
    </location>
</feature>
<gene>
    <name evidence="2" type="ORF">SAMN02745111_01396</name>
</gene>
<dbReference type="EMBL" id="FUXZ01000008">
    <property type="protein sequence ID" value="SKA67123.1"/>
    <property type="molecule type" value="Genomic_DNA"/>
</dbReference>
<evidence type="ECO:0000313" key="3">
    <source>
        <dbReference type="Proteomes" id="UP000190814"/>
    </source>
</evidence>
<dbReference type="SUPFAM" id="SSF55874">
    <property type="entry name" value="ATPase domain of HSP90 chaperone/DNA topoisomerase II/histidine kinase"/>
    <property type="match status" value="1"/>
</dbReference>
<sequence>MGLQEKVANEPMLVYHFDIDGDDFSSAGQASVVIKNNLRQLGLSPEIIKRVSISMYEGEINMVIHAKGGTADVKVYEDCIEIILADKGPGIKDIEQAMQEGFSTASDTTRSLGFGAGMGLPNMKRYSDEMHIDSVVDVGTTVTMKINIA</sequence>
<keyword evidence="3" id="KW-1185">Reference proteome</keyword>
<dbReference type="Gene3D" id="3.30.565.10">
    <property type="entry name" value="Histidine kinase-like ATPase, C-terminal domain"/>
    <property type="match status" value="1"/>
</dbReference>
<dbReference type="InterPro" id="IPR036890">
    <property type="entry name" value="HATPase_C_sf"/>
</dbReference>
<dbReference type="STRING" id="39495.SAMN02745111_01396"/>
<proteinExistence type="predicted"/>
<dbReference type="AlphaFoldDB" id="A0A1T4VQ59"/>
<keyword evidence="2" id="KW-0808">Transferase</keyword>
<dbReference type="Pfam" id="PF13581">
    <property type="entry name" value="HATPase_c_2"/>
    <property type="match status" value="1"/>
</dbReference>
<dbReference type="InterPro" id="IPR003594">
    <property type="entry name" value="HATPase_dom"/>
</dbReference>
<keyword evidence="2" id="KW-0418">Kinase</keyword>
<organism evidence="2 3">
    <name type="scientific">Eubacterium uniforme</name>
    <dbReference type="NCBI Taxonomy" id="39495"/>
    <lineage>
        <taxon>Bacteria</taxon>
        <taxon>Bacillati</taxon>
        <taxon>Bacillota</taxon>
        <taxon>Clostridia</taxon>
        <taxon>Eubacteriales</taxon>
        <taxon>Eubacteriaceae</taxon>
        <taxon>Eubacterium</taxon>
    </lineage>
</organism>